<dbReference type="PANTHER" id="PTHR24543">
    <property type="entry name" value="MULTICOPPER OXIDASE-RELATED"/>
    <property type="match status" value="1"/>
</dbReference>
<evidence type="ECO:0000256" key="10">
    <source>
        <dbReference type="ARBA" id="ARBA00023180"/>
    </source>
</evidence>
<evidence type="ECO:0000259" key="11">
    <source>
        <dbReference type="PROSITE" id="PS50022"/>
    </source>
</evidence>
<evidence type="ECO:0000256" key="9">
    <source>
        <dbReference type="ARBA" id="ARBA00023157"/>
    </source>
</evidence>
<evidence type="ECO:0000256" key="2">
    <source>
        <dbReference type="ARBA" id="ARBA00022475"/>
    </source>
</evidence>
<dbReference type="Gene3D" id="2.60.120.1190">
    <property type="match status" value="1"/>
</dbReference>
<evidence type="ECO:0000256" key="7">
    <source>
        <dbReference type="ARBA" id="ARBA00022989"/>
    </source>
</evidence>
<organism evidence="12 13">
    <name type="scientific">Pocillopora meandrina</name>
    <dbReference type="NCBI Taxonomy" id="46732"/>
    <lineage>
        <taxon>Eukaryota</taxon>
        <taxon>Metazoa</taxon>
        <taxon>Cnidaria</taxon>
        <taxon>Anthozoa</taxon>
        <taxon>Hexacorallia</taxon>
        <taxon>Scleractinia</taxon>
        <taxon>Astrocoeniina</taxon>
        <taxon>Pocilloporidae</taxon>
        <taxon>Pocillopora</taxon>
    </lineage>
</organism>
<dbReference type="EMBL" id="CALNXJ010000014">
    <property type="protein sequence ID" value="CAH3115141.1"/>
    <property type="molecule type" value="Genomic_DNA"/>
</dbReference>
<name>A0AAU9WJ33_9CNID</name>
<accession>A0AAU9WJ33</accession>
<evidence type="ECO:0000256" key="1">
    <source>
        <dbReference type="ARBA" id="ARBA00004251"/>
    </source>
</evidence>
<evidence type="ECO:0000256" key="8">
    <source>
        <dbReference type="ARBA" id="ARBA00023136"/>
    </source>
</evidence>
<keyword evidence="7" id="KW-1133">Transmembrane helix</keyword>
<dbReference type="GO" id="GO:0005524">
    <property type="term" value="F:ATP binding"/>
    <property type="evidence" value="ECO:0007669"/>
    <property type="project" value="UniProtKB-KW"/>
</dbReference>
<evidence type="ECO:0000256" key="5">
    <source>
        <dbReference type="ARBA" id="ARBA00022741"/>
    </source>
</evidence>
<comment type="subcellular location">
    <subcellularLocation>
        <location evidence="1">Cell membrane</location>
        <topology evidence="1">Single-pass type I membrane protein</topology>
    </subcellularLocation>
</comment>
<evidence type="ECO:0000313" key="13">
    <source>
        <dbReference type="Proteomes" id="UP001159428"/>
    </source>
</evidence>
<keyword evidence="3" id="KW-0812">Transmembrane</keyword>
<dbReference type="InterPro" id="IPR008979">
    <property type="entry name" value="Galactose-bd-like_sf"/>
</dbReference>
<evidence type="ECO:0000313" key="12">
    <source>
        <dbReference type="EMBL" id="CAH3115141.1"/>
    </source>
</evidence>
<keyword evidence="6" id="KW-0067">ATP-binding</keyword>
<dbReference type="SUPFAM" id="SSF49785">
    <property type="entry name" value="Galactose-binding domain-like"/>
    <property type="match status" value="1"/>
</dbReference>
<keyword evidence="13" id="KW-1185">Reference proteome</keyword>
<keyword evidence="9" id="KW-1015">Disulfide bond</keyword>
<feature type="domain" description="F5/8 type C" evidence="11">
    <location>
        <begin position="1"/>
        <end position="152"/>
    </location>
</feature>
<evidence type="ECO:0000256" key="4">
    <source>
        <dbReference type="ARBA" id="ARBA00022729"/>
    </source>
</evidence>
<dbReference type="Pfam" id="PF21114">
    <property type="entry name" value="DDR1-2_DS-like"/>
    <property type="match status" value="1"/>
</dbReference>
<keyword evidence="8" id="KW-0472">Membrane</keyword>
<keyword evidence="10" id="KW-0325">Glycoprotein</keyword>
<dbReference type="PROSITE" id="PS01286">
    <property type="entry name" value="FA58C_2"/>
    <property type="match status" value="1"/>
</dbReference>
<dbReference type="Proteomes" id="UP001159428">
    <property type="component" value="Unassembled WGS sequence"/>
</dbReference>
<gene>
    <name evidence="12" type="ORF">PMEA_00005898</name>
</gene>
<dbReference type="InterPro" id="IPR000421">
    <property type="entry name" value="FA58C"/>
</dbReference>
<sequence length="289" mass="33421">MEDGGIRDIDIRATSSLNASASAIHGRLNHTGGYGGWCPDQQLYYNDTGPIHKEFIQVEFPRPFRIKGIITQPRARGVEGIRKFLVSYRQDQENNEAWLLVWLYDGRSYKPRFFQGNSLSELKPPLVADGIRIIPEIFPRRQVCLRFELLGCQIEGAIVTYKMLQGNSLDGRYNFTDSSYDGLTEGRFLFFGLGMLTDGRLANEDLTVNNGLGWIGWNMIETPKPYIIFDFLNKRIFISATFHCNVKDQTHIELFSRVEIRFDKTMWNGSPPDLMQEPRKFPFHHQHHR</sequence>
<protein>
    <recommendedName>
        <fullName evidence="11">F5/8 type C domain-containing protein</fullName>
    </recommendedName>
</protein>
<evidence type="ECO:0000256" key="6">
    <source>
        <dbReference type="ARBA" id="ARBA00022840"/>
    </source>
</evidence>
<keyword evidence="4" id="KW-0732">Signal</keyword>
<reference evidence="12 13" key="1">
    <citation type="submission" date="2022-05" db="EMBL/GenBank/DDBJ databases">
        <authorList>
            <consortium name="Genoscope - CEA"/>
            <person name="William W."/>
        </authorList>
    </citation>
    <scope>NUCLEOTIDE SEQUENCE [LARGE SCALE GENOMIC DNA]</scope>
</reference>
<dbReference type="GO" id="GO:0005886">
    <property type="term" value="C:plasma membrane"/>
    <property type="evidence" value="ECO:0007669"/>
    <property type="project" value="UniProtKB-SubCell"/>
</dbReference>
<dbReference type="PROSITE" id="PS50022">
    <property type="entry name" value="FA58C_3"/>
    <property type="match status" value="1"/>
</dbReference>
<dbReference type="Gene3D" id="2.60.120.260">
    <property type="entry name" value="Galactose-binding domain-like"/>
    <property type="match status" value="1"/>
</dbReference>
<evidence type="ECO:0000256" key="3">
    <source>
        <dbReference type="ARBA" id="ARBA00022692"/>
    </source>
</evidence>
<proteinExistence type="predicted"/>
<dbReference type="AlphaFoldDB" id="A0AAU9WJ33"/>
<keyword evidence="5" id="KW-0547">Nucleotide-binding</keyword>
<comment type="caution">
    <text evidence="12">The sequence shown here is derived from an EMBL/GenBank/DDBJ whole genome shotgun (WGS) entry which is preliminary data.</text>
</comment>
<dbReference type="InterPro" id="IPR048525">
    <property type="entry name" value="DDR1-2_DS-like"/>
</dbReference>
<keyword evidence="2" id="KW-1003">Cell membrane</keyword>